<comment type="caution">
    <text evidence="2">The sequence shown here is derived from an EMBL/GenBank/DDBJ whole genome shotgun (WGS) entry which is preliminary data.</text>
</comment>
<evidence type="ECO:0000259" key="1">
    <source>
        <dbReference type="Pfam" id="PF04865"/>
    </source>
</evidence>
<evidence type="ECO:0000313" key="2">
    <source>
        <dbReference type="EMBL" id="MBR0560329.1"/>
    </source>
</evidence>
<name>A0ABS5E8X8_9PROT</name>
<feature type="domain" description="Baseplate protein J-like barrel" evidence="1">
    <location>
        <begin position="142"/>
        <end position="188"/>
    </location>
</feature>
<gene>
    <name evidence="2" type="ORF">KB213_09735</name>
</gene>
<dbReference type="Proteomes" id="UP000677812">
    <property type="component" value="Unassembled WGS sequence"/>
</dbReference>
<dbReference type="InterPro" id="IPR006949">
    <property type="entry name" value="Barrel_Baseplate_J-like"/>
</dbReference>
<reference evidence="2 3" key="1">
    <citation type="submission" date="2021-04" db="EMBL/GenBank/DDBJ databases">
        <title>The complete genome sequence of Neokomagataea sp. TBRC 2177.</title>
        <authorList>
            <person name="Charoenyingcharoen P."/>
            <person name="Yukphan P."/>
        </authorList>
    </citation>
    <scope>NUCLEOTIDE SEQUENCE [LARGE SCALE GENOMIC DNA]</scope>
    <source>
        <strain evidence="2 3">TBRC 2177</strain>
    </source>
</reference>
<accession>A0ABS5E8X8</accession>
<dbReference type="Pfam" id="PF04865">
    <property type="entry name" value="Baseplate_J"/>
    <property type="match status" value="1"/>
</dbReference>
<sequence length="379" mass="39651">MPFYFRSFTTMVSSSLTAVQASCAQIVDVSIGSPTRALMEAVGGVGLWLQYAVIQALQRTRLGTSTGDDCDSFVADFGMTRLPGVASTGVVTLMSFTPDAQSAVILPSVMVRTVSGLSFGVVRNEAHPAWSSSIGGYVRSRGQESIDVPVVCQKYGVIGNVDVGAISLMGTAVAGIDTVTNEAAFSNGFDAESDEQLRARFPLWLAAQATASKAAIASAVTNVQNGLNYTLEDGRAADGSFCSGYFTAIINDGSGAPSKQLLQNVYSAIDNVRALGVGFAVHGPTVLPISISMTVSVQGLVSEQEVQEAISEAIRHDIINSSIGAGYAYSRLSYLAYVGTGIDVKSVSNVLLNGTKEDIPPFEAQSLSVDNISINVIKN</sequence>
<dbReference type="EMBL" id="JAGRQH010000007">
    <property type="protein sequence ID" value="MBR0560329.1"/>
    <property type="molecule type" value="Genomic_DNA"/>
</dbReference>
<proteinExistence type="predicted"/>
<dbReference type="RefSeq" id="WP_211682590.1">
    <property type="nucleotide sequence ID" value="NZ_JAGRQH010000007.1"/>
</dbReference>
<protein>
    <submittedName>
        <fullName evidence="2">Baseplate J/gp47 family protein</fullName>
    </submittedName>
</protein>
<evidence type="ECO:0000313" key="3">
    <source>
        <dbReference type="Proteomes" id="UP000677812"/>
    </source>
</evidence>
<organism evidence="2 3">
    <name type="scientific">Neokomagataea anthophila</name>
    <dbReference type="NCBI Taxonomy" id="2826925"/>
    <lineage>
        <taxon>Bacteria</taxon>
        <taxon>Pseudomonadati</taxon>
        <taxon>Pseudomonadota</taxon>
        <taxon>Alphaproteobacteria</taxon>
        <taxon>Acetobacterales</taxon>
        <taxon>Acetobacteraceae</taxon>
        <taxon>Neokomagataea</taxon>
    </lineage>
</organism>
<keyword evidence="3" id="KW-1185">Reference proteome</keyword>